<name>A0A9D4IQN2_DREPO</name>
<proteinExistence type="predicted"/>
<dbReference type="EMBL" id="JAIWYP010000008">
    <property type="protein sequence ID" value="KAH3781534.1"/>
    <property type="molecule type" value="Genomic_DNA"/>
</dbReference>
<evidence type="ECO:0000313" key="2">
    <source>
        <dbReference type="Proteomes" id="UP000828390"/>
    </source>
</evidence>
<organism evidence="1 2">
    <name type="scientific">Dreissena polymorpha</name>
    <name type="common">Zebra mussel</name>
    <name type="synonym">Mytilus polymorpha</name>
    <dbReference type="NCBI Taxonomy" id="45954"/>
    <lineage>
        <taxon>Eukaryota</taxon>
        <taxon>Metazoa</taxon>
        <taxon>Spiralia</taxon>
        <taxon>Lophotrochozoa</taxon>
        <taxon>Mollusca</taxon>
        <taxon>Bivalvia</taxon>
        <taxon>Autobranchia</taxon>
        <taxon>Heteroconchia</taxon>
        <taxon>Euheterodonta</taxon>
        <taxon>Imparidentia</taxon>
        <taxon>Neoheterodontei</taxon>
        <taxon>Myida</taxon>
        <taxon>Dreissenoidea</taxon>
        <taxon>Dreissenidae</taxon>
        <taxon>Dreissena</taxon>
    </lineage>
</organism>
<protein>
    <submittedName>
        <fullName evidence="1">Uncharacterized protein</fullName>
    </submittedName>
</protein>
<keyword evidence="2" id="KW-1185">Reference proteome</keyword>
<accession>A0A9D4IQN2</accession>
<comment type="caution">
    <text evidence="1">The sequence shown here is derived from an EMBL/GenBank/DDBJ whole genome shotgun (WGS) entry which is preliminary data.</text>
</comment>
<sequence length="109" mass="12727">MLENKIHRNAHNARQCTVIKQERVRKLDADEEQFLRKENGDCAKHDLMVCNKILRNGFLMYSKKCSKGNKQNSYTILLDCIDCPTAIEVMRYIMHVPTQKVYAVGQLLR</sequence>
<reference evidence="1" key="1">
    <citation type="journal article" date="2019" name="bioRxiv">
        <title>The Genome of the Zebra Mussel, Dreissena polymorpha: A Resource for Invasive Species Research.</title>
        <authorList>
            <person name="McCartney M.A."/>
            <person name="Auch B."/>
            <person name="Kono T."/>
            <person name="Mallez S."/>
            <person name="Zhang Y."/>
            <person name="Obille A."/>
            <person name="Becker A."/>
            <person name="Abrahante J.E."/>
            <person name="Garbe J."/>
            <person name="Badalamenti J.P."/>
            <person name="Herman A."/>
            <person name="Mangelson H."/>
            <person name="Liachko I."/>
            <person name="Sullivan S."/>
            <person name="Sone E.D."/>
            <person name="Koren S."/>
            <person name="Silverstein K.A.T."/>
            <person name="Beckman K.B."/>
            <person name="Gohl D.M."/>
        </authorList>
    </citation>
    <scope>NUCLEOTIDE SEQUENCE</scope>
    <source>
        <strain evidence="1">Duluth1</strain>
        <tissue evidence="1">Whole animal</tissue>
    </source>
</reference>
<dbReference type="Proteomes" id="UP000828390">
    <property type="component" value="Unassembled WGS sequence"/>
</dbReference>
<evidence type="ECO:0000313" key="1">
    <source>
        <dbReference type="EMBL" id="KAH3781534.1"/>
    </source>
</evidence>
<gene>
    <name evidence="1" type="ORF">DPMN_159365</name>
</gene>
<dbReference type="AlphaFoldDB" id="A0A9D4IQN2"/>
<reference evidence="1" key="2">
    <citation type="submission" date="2020-11" db="EMBL/GenBank/DDBJ databases">
        <authorList>
            <person name="McCartney M.A."/>
            <person name="Auch B."/>
            <person name="Kono T."/>
            <person name="Mallez S."/>
            <person name="Becker A."/>
            <person name="Gohl D.M."/>
            <person name="Silverstein K.A.T."/>
            <person name="Koren S."/>
            <person name="Bechman K.B."/>
            <person name="Herman A."/>
            <person name="Abrahante J.E."/>
            <person name="Garbe J."/>
        </authorList>
    </citation>
    <scope>NUCLEOTIDE SEQUENCE</scope>
    <source>
        <strain evidence="1">Duluth1</strain>
        <tissue evidence="1">Whole animal</tissue>
    </source>
</reference>